<dbReference type="Pfam" id="PF13958">
    <property type="entry name" value="ToxN_toxin"/>
    <property type="match status" value="1"/>
</dbReference>
<dbReference type="GO" id="GO:0004521">
    <property type="term" value="F:RNA endonuclease activity"/>
    <property type="evidence" value="ECO:0007669"/>
    <property type="project" value="InterPro"/>
</dbReference>
<reference evidence="1 2" key="1">
    <citation type="submission" date="2019-05" db="EMBL/GenBank/DDBJ databases">
        <authorList>
            <consortium name="Pathogen Informatics"/>
        </authorList>
    </citation>
    <scope>NUCLEOTIDE SEQUENCE [LARGE SCALE GENOMIC DNA]</scope>
    <source>
        <strain evidence="1 2">NCTC503</strain>
    </source>
</reference>
<dbReference type="Gene3D" id="3.10.129.130">
    <property type="match status" value="1"/>
</dbReference>
<evidence type="ECO:0000313" key="2">
    <source>
        <dbReference type="Proteomes" id="UP000308489"/>
    </source>
</evidence>
<proteinExistence type="predicted"/>
<accession>A0A4U9R8N5</accession>
<gene>
    <name evidence="1" type="ORF">NCTC503_01023</name>
</gene>
<dbReference type="InterPro" id="IPR053735">
    <property type="entry name" value="Type_III_TA_endoRNase"/>
</dbReference>
<dbReference type="Proteomes" id="UP000308489">
    <property type="component" value="Chromosome 1"/>
</dbReference>
<dbReference type="GO" id="GO:0003723">
    <property type="term" value="F:RNA binding"/>
    <property type="evidence" value="ECO:0007669"/>
    <property type="project" value="InterPro"/>
</dbReference>
<evidence type="ECO:0008006" key="3">
    <source>
        <dbReference type="Google" id="ProtNLM"/>
    </source>
</evidence>
<keyword evidence="2" id="KW-1185">Reference proteome</keyword>
<name>A0A4U9R8N5_HATHI</name>
<protein>
    <recommendedName>
        <fullName evidence="3">Type III toxin-antitoxin system ToxN/AbiQ family toxin</fullName>
    </recommendedName>
</protein>
<evidence type="ECO:0000313" key="1">
    <source>
        <dbReference type="EMBL" id="VTQ87061.1"/>
    </source>
</evidence>
<dbReference type="AlphaFoldDB" id="A0A4U9R8N5"/>
<dbReference type="OrthoDB" id="1655812at2"/>
<dbReference type="InterPro" id="IPR025911">
    <property type="entry name" value="ToxN/AbiQ_toxin"/>
</dbReference>
<dbReference type="EMBL" id="LR590481">
    <property type="protein sequence ID" value="VTQ87061.1"/>
    <property type="molecule type" value="Genomic_DNA"/>
</dbReference>
<organism evidence="1 2">
    <name type="scientific">Hathewaya histolytica</name>
    <name type="common">Clostridium histolyticum</name>
    <dbReference type="NCBI Taxonomy" id="1498"/>
    <lineage>
        <taxon>Bacteria</taxon>
        <taxon>Bacillati</taxon>
        <taxon>Bacillota</taxon>
        <taxon>Clostridia</taxon>
        <taxon>Eubacteriales</taxon>
        <taxon>Clostridiaceae</taxon>
        <taxon>Hathewaya</taxon>
    </lineage>
</organism>
<dbReference type="KEGG" id="hhw:NCTC503_01023"/>
<dbReference type="RefSeq" id="WP_138209723.1">
    <property type="nucleotide sequence ID" value="NZ_CBCRUQ010000004.1"/>
</dbReference>
<sequence length="188" mass="22309">MGRLKFYEVDSEYLDFLQKSEIDERGFTKVPYHNYENNNKFVCGVVLSFENFNYYAPISSYSIQQKDNILIKDKKGKVKGSIRFNYMFPVPYTCLKCKDFSKEKSESYKHLLFTEYKFCVEKQEEIKNKAKRTYKKVVNKLSPSLLKNSCDFKLLEQKCIEYCIKNNIQHKEIEVDKEVAATKLKKTT</sequence>